<sequence length="607" mass="66245">MIDEQALTGLNEVDRLKAIAAANRRQRHDKVANELTEQGWHYNELTWYTTEQERAAARGEGAALPAPKKGVRIGKGPRGGKGSRGGKGTQGRQQGRPRKYSDDPLLEEQSDDEVAPRRSGRSARPDDEYVDQMNEEISPVKKRGRPAKTPTQRKRLSNDGPVLTNETLTVESIRTYAGRITKTSTTQDKPTTPRKLASPFEHPRSLPRKPRYNTGISMGPAASENQRYPSITAPAPARMSPHHQPTGSMAPPRVPKPKLGQYDYNTNSYMPVAGSYGQMRPPRGYVQAHQGPQAQMTPSYPMPPYQMSQQFHGQIFQPALHATVPHPGCGQMPQPAFTPQGGLAAPMRGLNQAGMPTVQGNYGHQHGLPAPTPSEGYWGPPNYNEPVSDALKQAVQDTYHGVVRRDSKFPDRYLNTLDNQTNINLLTQPAQLATWVPPSSGPLAQQIHSQQQYTGNNFEQQHGLPSQASTTQTSQYFDPAATAEPEWLIGQPAAFHEPAPVDDPIARANSRFNPLNMFREELPRGLPASTRPGDIAPAAMMLSTSSSNYQGNSTAQEPENEGKVDPGLTMDGVFDGMHVEQGDGNGGDPDWDALMADGGFAVDAKGL</sequence>
<proteinExistence type="predicted"/>
<dbReference type="InterPro" id="IPR017956">
    <property type="entry name" value="AT_hook_DNA-bd_motif"/>
</dbReference>
<dbReference type="GO" id="GO:0003677">
    <property type="term" value="F:DNA binding"/>
    <property type="evidence" value="ECO:0007669"/>
    <property type="project" value="InterPro"/>
</dbReference>
<accession>A0A1V8SJR1</accession>
<feature type="region of interest" description="Disordered" evidence="1">
    <location>
        <begin position="54"/>
        <end position="160"/>
    </location>
</feature>
<feature type="compositionally biased region" description="Polar residues" evidence="1">
    <location>
        <begin position="545"/>
        <end position="557"/>
    </location>
</feature>
<feature type="compositionally biased region" description="Gly residues" evidence="1">
    <location>
        <begin position="76"/>
        <end position="89"/>
    </location>
</feature>
<feature type="region of interest" description="Disordered" evidence="1">
    <location>
        <begin position="545"/>
        <end position="565"/>
    </location>
</feature>
<feature type="region of interest" description="Disordered" evidence="1">
    <location>
        <begin position="233"/>
        <end position="262"/>
    </location>
</feature>
<protein>
    <submittedName>
        <fullName evidence="2">Uncharacterized protein</fullName>
    </submittedName>
</protein>
<feature type="region of interest" description="Disordered" evidence="1">
    <location>
        <begin position="182"/>
        <end position="212"/>
    </location>
</feature>
<dbReference type="Pfam" id="PF02178">
    <property type="entry name" value="AT_hook"/>
    <property type="match status" value="2"/>
</dbReference>
<dbReference type="SMART" id="SM00384">
    <property type="entry name" value="AT_hook"/>
    <property type="match status" value="2"/>
</dbReference>
<dbReference type="AlphaFoldDB" id="A0A1V8SJR1"/>
<name>A0A1V8SJR1_9PEZI</name>
<evidence type="ECO:0000256" key="1">
    <source>
        <dbReference type="SAM" id="MobiDB-lite"/>
    </source>
</evidence>
<dbReference type="InParanoid" id="A0A1V8SJR1"/>
<dbReference type="EMBL" id="NAJO01000040">
    <property type="protein sequence ID" value="OQN99396.1"/>
    <property type="molecule type" value="Genomic_DNA"/>
</dbReference>
<evidence type="ECO:0000313" key="3">
    <source>
        <dbReference type="Proteomes" id="UP000192596"/>
    </source>
</evidence>
<comment type="caution">
    <text evidence="2">The sequence shown here is derived from an EMBL/GenBank/DDBJ whole genome shotgun (WGS) entry which is preliminary data.</text>
</comment>
<keyword evidence="3" id="KW-1185">Reference proteome</keyword>
<evidence type="ECO:0000313" key="2">
    <source>
        <dbReference type="EMBL" id="OQN99396.1"/>
    </source>
</evidence>
<reference evidence="3" key="1">
    <citation type="submission" date="2017-03" db="EMBL/GenBank/DDBJ databases">
        <title>Genomes of endolithic fungi from Antarctica.</title>
        <authorList>
            <person name="Coleine C."/>
            <person name="Masonjones S."/>
            <person name="Stajich J.E."/>
        </authorList>
    </citation>
    <scope>NUCLEOTIDE SEQUENCE [LARGE SCALE GENOMIC DNA]</scope>
    <source>
        <strain evidence="3">CCFEE 5527</strain>
    </source>
</reference>
<organism evidence="2 3">
    <name type="scientific">Cryoendolithus antarcticus</name>
    <dbReference type="NCBI Taxonomy" id="1507870"/>
    <lineage>
        <taxon>Eukaryota</taxon>
        <taxon>Fungi</taxon>
        <taxon>Dikarya</taxon>
        <taxon>Ascomycota</taxon>
        <taxon>Pezizomycotina</taxon>
        <taxon>Dothideomycetes</taxon>
        <taxon>Dothideomycetidae</taxon>
        <taxon>Cladosporiales</taxon>
        <taxon>Cladosporiaceae</taxon>
        <taxon>Cryoendolithus</taxon>
    </lineage>
</organism>
<dbReference type="Proteomes" id="UP000192596">
    <property type="component" value="Unassembled WGS sequence"/>
</dbReference>
<feature type="compositionally biased region" description="Basic residues" evidence="1">
    <location>
        <begin position="140"/>
        <end position="155"/>
    </location>
</feature>
<gene>
    <name evidence="2" type="ORF">B0A48_14373</name>
</gene>
<feature type="compositionally biased region" description="Acidic residues" evidence="1">
    <location>
        <begin position="104"/>
        <end position="113"/>
    </location>
</feature>